<evidence type="ECO:0000313" key="3">
    <source>
        <dbReference type="Proteomes" id="UP000270342"/>
    </source>
</evidence>
<accession>A0A494XZL4</accession>
<comment type="caution">
    <text evidence="2">The sequence shown here is derived from an EMBL/GenBank/DDBJ whole genome shotgun (WGS) entry which is preliminary data.</text>
</comment>
<organism evidence="2 3">
    <name type="scientific">Pararobbsia silviterrae</name>
    <dbReference type="NCBI Taxonomy" id="1792498"/>
    <lineage>
        <taxon>Bacteria</taxon>
        <taxon>Pseudomonadati</taxon>
        <taxon>Pseudomonadota</taxon>
        <taxon>Betaproteobacteria</taxon>
        <taxon>Burkholderiales</taxon>
        <taxon>Burkholderiaceae</taxon>
        <taxon>Pararobbsia</taxon>
    </lineage>
</organism>
<evidence type="ECO:0000313" key="2">
    <source>
        <dbReference type="EMBL" id="RKP55974.1"/>
    </source>
</evidence>
<keyword evidence="3" id="KW-1185">Reference proteome</keyword>
<dbReference type="EMBL" id="RBZU01000004">
    <property type="protein sequence ID" value="RKP55974.1"/>
    <property type="molecule type" value="Genomic_DNA"/>
</dbReference>
<proteinExistence type="predicted"/>
<dbReference type="SUPFAM" id="SSF88874">
    <property type="entry name" value="Receptor-binding domain of short tail fibre protein gp12"/>
    <property type="match status" value="1"/>
</dbReference>
<reference evidence="2 3" key="1">
    <citation type="submission" date="2018-10" db="EMBL/GenBank/DDBJ databases">
        <title>Robbsia sp. DHC34, isolated from soil.</title>
        <authorList>
            <person name="Gao Z.-H."/>
            <person name="Qiu L.-H."/>
        </authorList>
    </citation>
    <scope>NUCLEOTIDE SEQUENCE [LARGE SCALE GENOMIC DNA]</scope>
    <source>
        <strain evidence="2 3">DHC34</strain>
    </source>
</reference>
<sequence>MNGKEPIMTKRKSARATTGGTTEALKGKFAAGSIPLDTDFAELIDIADCGRLAIGQSPDQTDNTVGLGLELMTDAADIGKLKVKVKPNGGIVADADGLRCDPMAAMPIGTILMFSGTVTPPTGWHVCDGTTGTPNLKNRFVMGSAGLTAGDTNSDVTMTGGVNAMYVAATTSTTPNSDLVVTVQDHVLLAPEIPKLELKIHDHVYYTTLGGFEEGIASGGDQDRTYGRLATDIENSEYGALYAEQYGDPTTYGQPHNHGATVTGFDHDHTVSVKIPYYSLVFIMKIA</sequence>
<feature type="region of interest" description="Disordered" evidence="1">
    <location>
        <begin position="1"/>
        <end position="20"/>
    </location>
</feature>
<dbReference type="InterPro" id="IPR037053">
    <property type="entry name" value="Phage_tail_collar_dom_sf"/>
</dbReference>
<evidence type="ECO:0000256" key="1">
    <source>
        <dbReference type="SAM" id="MobiDB-lite"/>
    </source>
</evidence>
<dbReference type="Gene3D" id="3.90.1340.10">
    <property type="entry name" value="Phage tail collar domain"/>
    <property type="match status" value="1"/>
</dbReference>
<dbReference type="Proteomes" id="UP000270342">
    <property type="component" value="Unassembled WGS sequence"/>
</dbReference>
<dbReference type="AlphaFoldDB" id="A0A494XZL4"/>
<name>A0A494XZL4_9BURK</name>
<protein>
    <submittedName>
        <fullName evidence="2">Tail fiber protein</fullName>
    </submittedName>
</protein>
<gene>
    <name evidence="2" type="ORF">D7S86_12360</name>
</gene>